<feature type="transmembrane region" description="Helical" evidence="5">
    <location>
        <begin position="161"/>
        <end position="179"/>
    </location>
</feature>
<dbReference type="GO" id="GO:0015179">
    <property type="term" value="F:L-amino acid transmembrane transporter activity"/>
    <property type="evidence" value="ECO:0007669"/>
    <property type="project" value="TreeGrafter"/>
</dbReference>
<keyword evidence="3 5" id="KW-1133">Transmembrane helix</keyword>
<reference evidence="7 8" key="1">
    <citation type="submission" date="2016-05" db="EMBL/GenBank/DDBJ databases">
        <title>Nuclear genome of Blastocystis sp. subtype 1 NandII.</title>
        <authorList>
            <person name="Gentekaki E."/>
            <person name="Curtis B."/>
            <person name="Stairs C."/>
            <person name="Eme L."/>
            <person name="Herman E."/>
            <person name="Klimes V."/>
            <person name="Arias M.C."/>
            <person name="Elias M."/>
            <person name="Hilliou F."/>
            <person name="Klute M."/>
            <person name="Malik S.-B."/>
            <person name="Pightling A."/>
            <person name="Rachubinski R."/>
            <person name="Salas D."/>
            <person name="Schlacht A."/>
            <person name="Suga H."/>
            <person name="Archibald J."/>
            <person name="Ball S.G."/>
            <person name="Clark G."/>
            <person name="Dacks J."/>
            <person name="Van Der Giezen M."/>
            <person name="Tsaousis A."/>
            <person name="Roger A."/>
        </authorList>
    </citation>
    <scope>NUCLEOTIDE SEQUENCE [LARGE SCALE GENOMIC DNA]</scope>
    <source>
        <strain evidence="8">ATCC 50177 / NandII</strain>
    </source>
</reference>
<evidence type="ECO:0000313" key="7">
    <source>
        <dbReference type="EMBL" id="OAO13942.1"/>
    </source>
</evidence>
<accession>A0A196SCT5</accession>
<evidence type="ECO:0000256" key="2">
    <source>
        <dbReference type="ARBA" id="ARBA00022692"/>
    </source>
</evidence>
<feature type="transmembrane region" description="Helical" evidence="5">
    <location>
        <begin position="371"/>
        <end position="394"/>
    </location>
</feature>
<dbReference type="Pfam" id="PF01490">
    <property type="entry name" value="Aa_trans"/>
    <property type="match status" value="1"/>
</dbReference>
<dbReference type="STRING" id="478820.A0A196SCT5"/>
<dbReference type="PANTHER" id="PTHR22950:SF652">
    <property type="entry name" value="TRANSMEMBRANE AMINO ACID TRANSPORTER FAMILY PROTEIN"/>
    <property type="match status" value="1"/>
</dbReference>
<evidence type="ECO:0000256" key="5">
    <source>
        <dbReference type="SAM" id="Phobius"/>
    </source>
</evidence>
<feature type="transmembrane region" description="Helical" evidence="5">
    <location>
        <begin position="191"/>
        <end position="209"/>
    </location>
</feature>
<name>A0A196SCT5_BLAHN</name>
<dbReference type="OrthoDB" id="28208at2759"/>
<protein>
    <submittedName>
        <fullName evidence="7">Amino acid transporter</fullName>
    </submittedName>
</protein>
<evidence type="ECO:0000259" key="6">
    <source>
        <dbReference type="Pfam" id="PF01490"/>
    </source>
</evidence>
<proteinExistence type="predicted"/>
<feature type="transmembrane region" description="Helical" evidence="5">
    <location>
        <begin position="305"/>
        <end position="326"/>
    </location>
</feature>
<dbReference type="GO" id="GO:0016020">
    <property type="term" value="C:membrane"/>
    <property type="evidence" value="ECO:0007669"/>
    <property type="project" value="UniProtKB-SubCell"/>
</dbReference>
<feature type="transmembrane region" description="Helical" evidence="5">
    <location>
        <begin position="119"/>
        <end position="141"/>
    </location>
</feature>
<comment type="caution">
    <text evidence="7">The sequence shown here is derived from an EMBL/GenBank/DDBJ whole genome shotgun (WGS) entry which is preliminary data.</text>
</comment>
<keyword evidence="8" id="KW-1185">Reference proteome</keyword>
<evidence type="ECO:0000256" key="1">
    <source>
        <dbReference type="ARBA" id="ARBA00004141"/>
    </source>
</evidence>
<feature type="transmembrane region" description="Helical" evidence="5">
    <location>
        <begin position="263"/>
        <end position="285"/>
    </location>
</feature>
<organism evidence="7 8">
    <name type="scientific">Blastocystis sp. subtype 1 (strain ATCC 50177 / NandII)</name>
    <dbReference type="NCBI Taxonomy" id="478820"/>
    <lineage>
        <taxon>Eukaryota</taxon>
        <taxon>Sar</taxon>
        <taxon>Stramenopiles</taxon>
        <taxon>Bigyra</taxon>
        <taxon>Opalozoa</taxon>
        <taxon>Opalinata</taxon>
        <taxon>Blastocystidae</taxon>
        <taxon>Blastocystis</taxon>
    </lineage>
</organism>
<keyword evidence="2 5" id="KW-0812">Transmembrane</keyword>
<dbReference type="EMBL" id="LXWW01000312">
    <property type="protein sequence ID" value="OAO13942.1"/>
    <property type="molecule type" value="Genomic_DNA"/>
</dbReference>
<dbReference type="PANTHER" id="PTHR22950">
    <property type="entry name" value="AMINO ACID TRANSPORTER"/>
    <property type="match status" value="1"/>
</dbReference>
<gene>
    <name evidence="7" type="ORF">AV274_4436</name>
</gene>
<dbReference type="InterPro" id="IPR013057">
    <property type="entry name" value="AA_transpt_TM"/>
</dbReference>
<feature type="transmembrane region" description="Helical" evidence="5">
    <location>
        <begin position="73"/>
        <end position="98"/>
    </location>
</feature>
<evidence type="ECO:0000256" key="4">
    <source>
        <dbReference type="ARBA" id="ARBA00023136"/>
    </source>
</evidence>
<sequence>MEDPTTQPTVTEPVITPPAADIEQQQLQQPLLEPSKTEHDANSSVGASIANMTNNVLGSGLVALAYAVSRCSLIPGIILLITLAAIACLSQIIITRTCRITNKYTYREMGTDVLGKTNGFIISFIMLLYTCGSCISYFVIIGDLFLDVFQFLLPNVPLLQSRAVVVGGICLLFVFPLCMMKTVDSLKYVSVLSILSILVTVSVVFGQFISHPVVNPTVEAFHITSQLFCVIPVMCVSFNCHYNVPRYYYELKDRSPGRMWMTSIGSTSVILFLYLTVSLSGYLLFGKDTAGNILLNFEHDSIPPTIARIGLGVGIVCHFPIAYFAVRTNLHSLFCSLKEFHKFSLRLATATGVLLSTVTVAILMTKVEVVIGLNGSLFGSLIMFAIPGWMYLVATKGKEGLVRKKCEAWFMVIFGVTMCIVGTTLNVMNLIHKK</sequence>
<evidence type="ECO:0000256" key="3">
    <source>
        <dbReference type="ARBA" id="ARBA00022989"/>
    </source>
</evidence>
<feature type="transmembrane region" description="Helical" evidence="5">
    <location>
        <begin position="347"/>
        <end position="365"/>
    </location>
</feature>
<feature type="domain" description="Amino acid transporter transmembrane" evidence="6">
    <location>
        <begin position="42"/>
        <end position="424"/>
    </location>
</feature>
<feature type="transmembrane region" description="Helical" evidence="5">
    <location>
        <begin position="406"/>
        <end position="431"/>
    </location>
</feature>
<keyword evidence="4 5" id="KW-0472">Membrane</keyword>
<evidence type="ECO:0000313" key="8">
    <source>
        <dbReference type="Proteomes" id="UP000078348"/>
    </source>
</evidence>
<dbReference type="AlphaFoldDB" id="A0A196SCT5"/>
<feature type="transmembrane region" description="Helical" evidence="5">
    <location>
        <begin position="221"/>
        <end position="242"/>
    </location>
</feature>
<dbReference type="Proteomes" id="UP000078348">
    <property type="component" value="Unassembled WGS sequence"/>
</dbReference>
<comment type="subcellular location">
    <subcellularLocation>
        <location evidence="1">Membrane</location>
        <topology evidence="1">Multi-pass membrane protein</topology>
    </subcellularLocation>
</comment>